<organism evidence="1 2">
    <name type="scientific">Blyttiomyces helicus</name>
    <dbReference type="NCBI Taxonomy" id="388810"/>
    <lineage>
        <taxon>Eukaryota</taxon>
        <taxon>Fungi</taxon>
        <taxon>Fungi incertae sedis</taxon>
        <taxon>Chytridiomycota</taxon>
        <taxon>Chytridiomycota incertae sedis</taxon>
        <taxon>Chytridiomycetes</taxon>
        <taxon>Chytridiomycetes incertae sedis</taxon>
        <taxon>Blyttiomyces</taxon>
    </lineage>
</organism>
<reference evidence="2" key="1">
    <citation type="journal article" date="2018" name="Nat. Microbiol.">
        <title>Leveraging single-cell genomics to expand the fungal tree of life.</title>
        <authorList>
            <person name="Ahrendt S.R."/>
            <person name="Quandt C.A."/>
            <person name="Ciobanu D."/>
            <person name="Clum A."/>
            <person name="Salamov A."/>
            <person name="Andreopoulos B."/>
            <person name="Cheng J.F."/>
            <person name="Woyke T."/>
            <person name="Pelin A."/>
            <person name="Henrissat B."/>
            <person name="Reynolds N.K."/>
            <person name="Benny G.L."/>
            <person name="Smith M.E."/>
            <person name="James T.Y."/>
            <person name="Grigoriev I.V."/>
        </authorList>
    </citation>
    <scope>NUCLEOTIDE SEQUENCE [LARGE SCALE GENOMIC DNA]</scope>
</reference>
<evidence type="ECO:0000313" key="1">
    <source>
        <dbReference type="EMBL" id="RKO94737.1"/>
    </source>
</evidence>
<sequence>MGPSLRFRSFTYLYGDKLTGGNTSERVHFVARFHRLLQADAPIPGLGLAAKPAAAGEPSWFLGKGFGDGTQNIMVYENFYANKKTPKTYSSSFEASFLDSISFAPLPTNTSFWAIVAVASETDAYGDRFAAGSVLDTSEGVGSVAYPLDKAPDAKLASVGAYLLSKYRSYAKVPQVSSTFVGSGGEDWVLETVPVTLGGISLILIVGVPATGV</sequence>
<name>A0A4V1ISU1_9FUNG</name>
<keyword evidence="2" id="KW-1185">Reference proteome</keyword>
<protein>
    <submittedName>
        <fullName evidence="1">Uncharacterized protein</fullName>
    </submittedName>
</protein>
<proteinExistence type="predicted"/>
<dbReference type="EMBL" id="KZ993827">
    <property type="protein sequence ID" value="RKO94737.1"/>
    <property type="molecule type" value="Genomic_DNA"/>
</dbReference>
<dbReference type="Proteomes" id="UP000269721">
    <property type="component" value="Unassembled WGS sequence"/>
</dbReference>
<evidence type="ECO:0000313" key="2">
    <source>
        <dbReference type="Proteomes" id="UP000269721"/>
    </source>
</evidence>
<accession>A0A4V1ISU1</accession>
<dbReference type="AlphaFoldDB" id="A0A4V1ISU1"/>
<gene>
    <name evidence="1" type="ORF">BDK51DRAFT_34596</name>
</gene>